<dbReference type="InterPro" id="IPR050706">
    <property type="entry name" value="Cyclic-di-GMP_PDE-like"/>
</dbReference>
<dbReference type="RefSeq" id="WP_280578119.1">
    <property type="nucleotide sequence ID" value="NZ_JARXRO010000014.1"/>
</dbReference>
<dbReference type="Gene3D" id="3.20.20.450">
    <property type="entry name" value="EAL domain"/>
    <property type="match status" value="1"/>
</dbReference>
<dbReference type="CDD" id="cd01949">
    <property type="entry name" value="GGDEF"/>
    <property type="match status" value="1"/>
</dbReference>
<dbReference type="InterPro" id="IPR000160">
    <property type="entry name" value="GGDEF_dom"/>
</dbReference>
<dbReference type="CDD" id="cd01948">
    <property type="entry name" value="EAL"/>
    <property type="match status" value="1"/>
</dbReference>
<proteinExistence type="predicted"/>
<dbReference type="NCBIfam" id="TIGR00254">
    <property type="entry name" value="GGDEF"/>
    <property type="match status" value="1"/>
</dbReference>
<evidence type="ECO:0000313" key="4">
    <source>
        <dbReference type="Proteomes" id="UP001156873"/>
    </source>
</evidence>
<dbReference type="Gene3D" id="3.30.70.270">
    <property type="match status" value="1"/>
</dbReference>
<dbReference type="PANTHER" id="PTHR33121">
    <property type="entry name" value="CYCLIC DI-GMP PHOSPHODIESTERASE PDEF"/>
    <property type="match status" value="1"/>
</dbReference>
<name>A0ABT6JT85_9GAMM</name>
<evidence type="ECO:0000259" key="2">
    <source>
        <dbReference type="PROSITE" id="PS50887"/>
    </source>
</evidence>
<dbReference type="Pfam" id="PF00990">
    <property type="entry name" value="GGDEF"/>
    <property type="match status" value="1"/>
</dbReference>
<keyword evidence="3" id="KW-0548">Nucleotidyltransferase</keyword>
<dbReference type="SUPFAM" id="SSF141868">
    <property type="entry name" value="EAL domain-like"/>
    <property type="match status" value="1"/>
</dbReference>
<dbReference type="PROSITE" id="PS50883">
    <property type="entry name" value="EAL"/>
    <property type="match status" value="1"/>
</dbReference>
<reference evidence="3 4" key="1">
    <citation type="submission" date="2023-04" db="EMBL/GenBank/DDBJ databases">
        <title>Luteimonas sp. M1R5S59.</title>
        <authorList>
            <person name="Sun J.-Q."/>
        </authorList>
    </citation>
    <scope>NUCLEOTIDE SEQUENCE [LARGE SCALE GENOMIC DNA]</scope>
    <source>
        <strain evidence="3 4">M1R5S59</strain>
    </source>
</reference>
<feature type="domain" description="EAL" evidence="1">
    <location>
        <begin position="176"/>
        <end position="428"/>
    </location>
</feature>
<dbReference type="SUPFAM" id="SSF55073">
    <property type="entry name" value="Nucleotide cyclase"/>
    <property type="match status" value="1"/>
</dbReference>
<evidence type="ECO:0000259" key="1">
    <source>
        <dbReference type="PROSITE" id="PS50883"/>
    </source>
</evidence>
<dbReference type="EC" id="2.7.7.65" evidence="3"/>
<accession>A0ABT6JT85</accession>
<dbReference type="Pfam" id="PF00563">
    <property type="entry name" value="EAL"/>
    <property type="match status" value="1"/>
</dbReference>
<dbReference type="SMART" id="SM00052">
    <property type="entry name" value="EAL"/>
    <property type="match status" value="1"/>
</dbReference>
<dbReference type="PANTHER" id="PTHR33121:SF79">
    <property type="entry name" value="CYCLIC DI-GMP PHOSPHODIESTERASE PDED-RELATED"/>
    <property type="match status" value="1"/>
</dbReference>
<evidence type="ECO:0000313" key="3">
    <source>
        <dbReference type="EMBL" id="MDH5833819.1"/>
    </source>
</evidence>
<feature type="domain" description="GGDEF" evidence="2">
    <location>
        <begin position="34"/>
        <end position="167"/>
    </location>
</feature>
<dbReference type="InterPro" id="IPR043128">
    <property type="entry name" value="Rev_trsase/Diguanyl_cyclase"/>
</dbReference>
<keyword evidence="3" id="KW-0808">Transferase</keyword>
<dbReference type="SMART" id="SM00267">
    <property type="entry name" value="GGDEF"/>
    <property type="match status" value="1"/>
</dbReference>
<comment type="caution">
    <text evidence="3">The sequence shown here is derived from an EMBL/GenBank/DDBJ whole genome shotgun (WGS) entry which is preliminary data.</text>
</comment>
<dbReference type="Proteomes" id="UP001156873">
    <property type="component" value="Unassembled WGS sequence"/>
</dbReference>
<dbReference type="InterPro" id="IPR035919">
    <property type="entry name" value="EAL_sf"/>
</dbReference>
<dbReference type="InterPro" id="IPR001633">
    <property type="entry name" value="EAL_dom"/>
</dbReference>
<dbReference type="EC" id="3.1.4.52" evidence="3"/>
<gene>
    <name evidence="3" type="ORF">QFW81_07755</name>
</gene>
<keyword evidence="4" id="KW-1185">Reference proteome</keyword>
<organism evidence="3 4">
    <name type="scientific">Luteimonas kalidii</name>
    <dbReference type="NCBI Taxonomy" id="3042025"/>
    <lineage>
        <taxon>Bacteria</taxon>
        <taxon>Pseudomonadati</taxon>
        <taxon>Pseudomonadota</taxon>
        <taxon>Gammaproteobacteria</taxon>
        <taxon>Lysobacterales</taxon>
        <taxon>Lysobacteraceae</taxon>
        <taxon>Luteimonas</taxon>
    </lineage>
</organism>
<sequence>MHPPGTDELTGLRGRRDFMQLLGRQVVAACERRATMALVVVDVDGFMQLNGVHGFKAGDGILGHLAAQLQSVARRQDYVGRIGDDRFALLLSGILNRGHAELAVQKLFRLLEAPLQMDSMKLRIPVTVGVALCPQHASHAEFLLRRAEAALLRARRAGVRTGWTPDAPADLDISDLWDLEVQLGGAVERGEMELYYQPKLDARDRRVVGAEALMRWKSPSRGLVSPAAFIPVAERIGEIRRLTLWALNTALRQAGQWNAAGAPISVAVNLPASLAVEPDLPELVENALKLWSGPDVRLVLEITEGSIVDAARAFPILARLRSMGVRISIDDFGTGFSCLSYFRNLPADELKIDRSFVGDLLTDASSADLVGFVVALAHRFGLSVAAEGVEDQATGERLEQLGCDVLQGYLFARPMSHREFGAWLDRSPALAPAA</sequence>
<dbReference type="GO" id="GO:0071111">
    <property type="term" value="F:cyclic-guanylate-specific phosphodiesterase activity"/>
    <property type="evidence" value="ECO:0007669"/>
    <property type="project" value="UniProtKB-EC"/>
</dbReference>
<dbReference type="EMBL" id="JARXRO010000014">
    <property type="protein sequence ID" value="MDH5833819.1"/>
    <property type="molecule type" value="Genomic_DNA"/>
</dbReference>
<keyword evidence="3" id="KW-0378">Hydrolase</keyword>
<dbReference type="GO" id="GO:0052621">
    <property type="term" value="F:diguanylate cyclase activity"/>
    <property type="evidence" value="ECO:0007669"/>
    <property type="project" value="UniProtKB-EC"/>
</dbReference>
<dbReference type="PROSITE" id="PS50887">
    <property type="entry name" value="GGDEF"/>
    <property type="match status" value="1"/>
</dbReference>
<protein>
    <submittedName>
        <fullName evidence="3">Bifunctional diguanylate cyclase/phosphodiesterase</fullName>
        <ecNumber evidence="3">2.7.7.65</ecNumber>
        <ecNumber evidence="3">3.1.4.52</ecNumber>
    </submittedName>
</protein>
<dbReference type="InterPro" id="IPR029787">
    <property type="entry name" value="Nucleotide_cyclase"/>
</dbReference>